<name>A0A8S5QUS1_9CAUD</name>
<organism evidence="2">
    <name type="scientific">CrAss-like virus sp. ctDAq1</name>
    <dbReference type="NCBI Taxonomy" id="2826822"/>
    <lineage>
        <taxon>Viruses</taxon>
        <taxon>Duplodnaviria</taxon>
        <taxon>Heunggongvirae</taxon>
        <taxon>Uroviricota</taxon>
        <taxon>Caudoviricetes</taxon>
        <taxon>Crassvirales</taxon>
    </lineage>
</organism>
<sequence>MYNQYQGGQVMKRIVKVLLWIWQLPQNVLGILFMLIFYRPWHRHSIACVVKGTAVIIHFSWSEKMKGGVTLGEYIFVYGKDLYHIGSGYTDMVIKHEYGHVRQSRMLGPLYLIVIGIPSLLHAAVHDSLCRNKDYKHFYTEKYADKLAGLK</sequence>
<evidence type="ECO:0000256" key="1">
    <source>
        <dbReference type="SAM" id="Phobius"/>
    </source>
</evidence>
<reference evidence="2" key="1">
    <citation type="journal article" date="2021" name="Proc. Natl. Acad. Sci. U.S.A.">
        <title>A Catalog of Tens of Thousands of Viruses from Human Metagenomes Reveals Hidden Associations with Chronic Diseases.</title>
        <authorList>
            <person name="Tisza M.J."/>
            <person name="Buck C.B."/>
        </authorList>
    </citation>
    <scope>NUCLEOTIDE SEQUENCE</scope>
    <source>
        <strain evidence="2">CtDAq1</strain>
    </source>
</reference>
<feature type="transmembrane region" description="Helical" evidence="1">
    <location>
        <begin position="20"/>
        <end position="38"/>
    </location>
</feature>
<dbReference type="EMBL" id="BK015733">
    <property type="protein sequence ID" value="DAE22445.1"/>
    <property type="molecule type" value="Genomic_DNA"/>
</dbReference>
<proteinExistence type="predicted"/>
<keyword evidence="1" id="KW-0472">Membrane</keyword>
<accession>A0A8S5QUS1</accession>
<protein>
    <submittedName>
        <fullName evidence="2">Uncharacterized protein</fullName>
    </submittedName>
</protein>
<feature type="transmembrane region" description="Helical" evidence="1">
    <location>
        <begin position="106"/>
        <end position="125"/>
    </location>
</feature>
<evidence type="ECO:0000313" key="2">
    <source>
        <dbReference type="EMBL" id="DAE22445.1"/>
    </source>
</evidence>
<keyword evidence="1" id="KW-1133">Transmembrane helix</keyword>
<keyword evidence="1" id="KW-0812">Transmembrane</keyword>